<dbReference type="PANTHER" id="PTHR48228">
    <property type="entry name" value="SUCCINYL-COA--D-CITRAMALATE COA-TRANSFERASE"/>
    <property type="match status" value="1"/>
</dbReference>
<evidence type="ECO:0000313" key="2">
    <source>
        <dbReference type="Proteomes" id="UP000032120"/>
    </source>
</evidence>
<dbReference type="InterPro" id="IPR003673">
    <property type="entry name" value="CoA-Trfase_fam_III"/>
</dbReference>
<proteinExistence type="predicted"/>
<reference evidence="1 2" key="1">
    <citation type="submission" date="2015-01" db="EMBL/GenBank/DDBJ databases">
        <title>Draft genome sequence of Leucobacter komagatae strain VKM ST2845.</title>
        <authorList>
            <person name="Karlyshev A.V."/>
            <person name="Kudryashova E.B."/>
        </authorList>
    </citation>
    <scope>NUCLEOTIDE SEQUENCE [LARGE SCALE GENOMIC DNA]</scope>
    <source>
        <strain evidence="1 2">VKM ST2845</strain>
    </source>
</reference>
<keyword evidence="1" id="KW-0808">Transferase</keyword>
<sequence>MTGSGTAQRDQAGAAGAAGVLAAIVGERLASTVQFSGVGALPSVYRVTDLAAAAVASAGLAVSELLGANETGTRPQGAPAVSVDRRLASLWFGSSLRPIGWEPPPSWDAIAGDYEASDGWLRLHTNVPAHRAAALSVLGVAADRGLVSEAVAAWRAAELEAAVIAAGGCAAVMRSPQAWAESAAGRSVAAEPLVRVEPGTAGPRSSPAPDPARPLAGVRVLDLTRVLAGPVATRFLALLGADVLRIDPPWWDEPGLVPDVGLGKRSARLDLRRSADYERCIGLIAEADVLIHGYRPGALDGLGLDPATRARARPGLAEVALTAYGSTGPFAARRGFDSLVQMSTGIAETGMRELGRDRPTPLPVQALDHATGYLMAAAAIRAIAEQRRAGHGTRATLSLARTASLLARAAPTDDTASLLPETAEDLAPGVEHTAWGQARRLRAPLTVSGVSFSTDRPARPLGSDPASW</sequence>
<name>A0A0D0I211_9MICO</name>
<dbReference type="Pfam" id="PF02515">
    <property type="entry name" value="CoA_transf_3"/>
    <property type="match status" value="1"/>
</dbReference>
<dbReference type="AlphaFoldDB" id="A0A0D0I211"/>
<dbReference type="OrthoDB" id="9058532at2"/>
<comment type="caution">
    <text evidence="1">The sequence shown here is derived from an EMBL/GenBank/DDBJ whole genome shotgun (WGS) entry which is preliminary data.</text>
</comment>
<organism evidence="1 2">
    <name type="scientific">Leucobacter komagatae</name>
    <dbReference type="NCBI Taxonomy" id="55969"/>
    <lineage>
        <taxon>Bacteria</taxon>
        <taxon>Bacillati</taxon>
        <taxon>Actinomycetota</taxon>
        <taxon>Actinomycetes</taxon>
        <taxon>Micrococcales</taxon>
        <taxon>Microbacteriaceae</taxon>
        <taxon>Leucobacter</taxon>
    </lineage>
</organism>
<dbReference type="PANTHER" id="PTHR48228:SF4">
    <property type="entry name" value="BLR3030 PROTEIN"/>
    <property type="match status" value="1"/>
</dbReference>
<accession>A0A0D0I211</accession>
<protein>
    <submittedName>
        <fullName evidence="1">CAIB/BAIF family CoA transferase</fullName>
    </submittedName>
</protein>
<dbReference type="InterPro" id="IPR023606">
    <property type="entry name" value="CoA-Trfase_III_dom_1_sf"/>
</dbReference>
<dbReference type="Gene3D" id="3.40.50.10540">
    <property type="entry name" value="Crotonobetainyl-coa:carnitine coa-transferase, domain 1"/>
    <property type="match status" value="1"/>
</dbReference>
<dbReference type="GO" id="GO:0016740">
    <property type="term" value="F:transferase activity"/>
    <property type="evidence" value="ECO:0007669"/>
    <property type="project" value="UniProtKB-KW"/>
</dbReference>
<keyword evidence="2" id="KW-1185">Reference proteome</keyword>
<dbReference type="SUPFAM" id="SSF89796">
    <property type="entry name" value="CoA-transferase family III (CaiB/BaiF)"/>
    <property type="match status" value="2"/>
</dbReference>
<evidence type="ECO:0000313" key="1">
    <source>
        <dbReference type="EMBL" id="KIP53771.1"/>
    </source>
</evidence>
<gene>
    <name evidence="1" type="ORF">SD72_00805</name>
</gene>
<dbReference type="Proteomes" id="UP000032120">
    <property type="component" value="Unassembled WGS sequence"/>
</dbReference>
<dbReference type="RefSeq" id="WP_042542518.1">
    <property type="nucleotide sequence ID" value="NZ_JXSQ01000001.1"/>
</dbReference>
<dbReference type="EMBL" id="JXSQ01000001">
    <property type="protein sequence ID" value="KIP53771.1"/>
    <property type="molecule type" value="Genomic_DNA"/>
</dbReference>
<dbReference type="InterPro" id="IPR050509">
    <property type="entry name" value="CoA-transferase_III"/>
</dbReference>